<keyword evidence="11" id="KW-1133">Transmembrane helix</keyword>
<feature type="active site" description="Nucleophile" evidence="6">
    <location>
        <position position="101"/>
    </location>
</feature>
<evidence type="ECO:0000313" key="12">
    <source>
        <dbReference type="EMBL" id="QBC69342.1"/>
    </source>
</evidence>
<comment type="subunit">
    <text evidence="6">Component of the chloroplastic Clp protease core complex.</text>
</comment>
<reference evidence="12" key="1">
    <citation type="journal article" date="2019" name="Mol. Phylogenet. Evol.">
        <title>Plastid phylogenomic insights into the evolution of Caryophyllales.</title>
        <authorList>
            <person name="Yao G."/>
            <person name="Jin J.J."/>
            <person name="Li H.T."/>
            <person name="Yang J.B."/>
            <person name="Shiva Mandala V."/>
            <person name="Croley M."/>
            <person name="Mostow R."/>
            <person name="Douglas N.A."/>
            <person name="Chase M.W."/>
            <person name="Christenhusz M.J."/>
            <person name="Soltis D.E."/>
            <person name="Soltis P.S."/>
            <person name="Smith S.A."/>
            <person name="Brockington S.F."/>
            <person name="Moore M.J."/>
            <person name="Yi T.S."/>
            <person name="Li D.Z."/>
        </authorList>
    </citation>
    <scope>NUCLEOTIDE SEQUENCE</scope>
</reference>
<comment type="similarity">
    <text evidence="1 6 10">Belongs to the peptidase S14 family.</text>
</comment>
<name>A0A411JW77_PORGR</name>
<dbReference type="GO" id="GO:0006515">
    <property type="term" value="P:protein quality control for misfolded or incompletely synthesized proteins"/>
    <property type="evidence" value="ECO:0007669"/>
    <property type="project" value="TreeGrafter"/>
</dbReference>
<dbReference type="PROSITE" id="PS00382">
    <property type="entry name" value="CLP_PROTEASE_HIS"/>
    <property type="match status" value="1"/>
</dbReference>
<protein>
    <recommendedName>
        <fullName evidence="6 10">ATP-dependent Clp protease proteolytic subunit</fullName>
        <ecNumber evidence="6 9">3.4.21.92</ecNumber>
    </recommendedName>
    <alternativeName>
        <fullName evidence="6">Endopeptidase Clp</fullName>
    </alternativeName>
</protein>
<feature type="transmembrane region" description="Helical" evidence="11">
    <location>
        <begin position="91"/>
        <end position="112"/>
    </location>
</feature>
<dbReference type="InterPro" id="IPR023562">
    <property type="entry name" value="ClpP/TepA"/>
</dbReference>
<dbReference type="RefSeq" id="YP_009571711.1">
    <property type="nucleotide sequence ID" value="NC_041299.1"/>
</dbReference>
<gene>
    <name evidence="6 12" type="primary">clpP</name>
</gene>
<sequence length="199" mass="21892">MPIGVPKVPYQAPDEEEASWVDIYDLLHQRRVLFLGQELDIETGNQIMGLMAFLSLEDPTEDLYLFINSPGGLAISGIGIYNMMRSVLPDVYTLGLGVAASMAAFVLAGGTVTKRLAFPHCRIMIHQPASAFIQDKAGDFLLQGAEVLYLREKITRIFAQRTGKPMSVISEDMERDLFMSATEAQAYGIVDSVAAEEND</sequence>
<dbReference type="SUPFAM" id="SSF52096">
    <property type="entry name" value="ClpP/crotonase"/>
    <property type="match status" value="1"/>
</dbReference>
<keyword evidence="3 6" id="KW-0378">Hydrolase</keyword>
<evidence type="ECO:0000256" key="3">
    <source>
        <dbReference type="ARBA" id="ARBA00022801"/>
    </source>
</evidence>
<dbReference type="HAMAP" id="MF_00444">
    <property type="entry name" value="ClpP"/>
    <property type="match status" value="1"/>
</dbReference>
<evidence type="ECO:0000256" key="2">
    <source>
        <dbReference type="ARBA" id="ARBA00022670"/>
    </source>
</evidence>
<evidence type="ECO:0000256" key="6">
    <source>
        <dbReference type="HAMAP-Rule" id="MF_00444"/>
    </source>
</evidence>
<geneLocation type="plastid" evidence="12"/>
<evidence type="ECO:0000256" key="7">
    <source>
        <dbReference type="PROSITE-ProRule" id="PRU10085"/>
    </source>
</evidence>
<evidence type="ECO:0000256" key="8">
    <source>
        <dbReference type="PROSITE-ProRule" id="PRU10086"/>
    </source>
</evidence>
<keyword evidence="12" id="KW-0934">Plastid</keyword>
<organism evidence="12">
    <name type="scientific">Portulaca grandiflora</name>
    <name type="common">Rose moss</name>
    <dbReference type="NCBI Taxonomy" id="3583"/>
    <lineage>
        <taxon>Eukaryota</taxon>
        <taxon>Viridiplantae</taxon>
        <taxon>Streptophyta</taxon>
        <taxon>Embryophyta</taxon>
        <taxon>Tracheophyta</taxon>
        <taxon>Spermatophyta</taxon>
        <taxon>Magnoliopsida</taxon>
        <taxon>eudicotyledons</taxon>
        <taxon>Gunneridae</taxon>
        <taxon>Pentapetalae</taxon>
        <taxon>Caryophyllales</taxon>
        <taxon>Cactineae</taxon>
        <taxon>Portulacaceae</taxon>
        <taxon>Portulaca</taxon>
    </lineage>
</organism>
<comment type="catalytic activity">
    <reaction evidence="5 6 8">
        <text>Hydrolysis of proteins to small peptides in the presence of ATP and magnesium. alpha-casein is the usual test substrate. In the absence of ATP, only oligopeptides shorter than five residues are hydrolyzed (such as succinyl-Leu-Tyr-|-NHMec, and Leu-Tyr-Leu-|-Tyr-Trp, in which cleavage of the -Tyr-|-Leu- and -Tyr-|-Trp bonds also occurs).</text>
        <dbReference type="EC" id="3.4.21.92"/>
    </reaction>
</comment>
<dbReference type="GO" id="GO:0004252">
    <property type="term" value="F:serine-type endopeptidase activity"/>
    <property type="evidence" value="ECO:0007669"/>
    <property type="project" value="UniProtKB-UniRule"/>
</dbReference>
<dbReference type="GeneID" id="39416998"/>
<accession>A0A411JW77</accession>
<keyword evidence="6" id="KW-0963">Cytoplasm</keyword>
<dbReference type="GO" id="GO:0051117">
    <property type="term" value="F:ATPase binding"/>
    <property type="evidence" value="ECO:0007669"/>
    <property type="project" value="TreeGrafter"/>
</dbReference>
<dbReference type="PANTHER" id="PTHR10381">
    <property type="entry name" value="ATP-DEPENDENT CLP PROTEASE PROTEOLYTIC SUBUNIT"/>
    <property type="match status" value="1"/>
</dbReference>
<keyword evidence="4 6" id="KW-0720">Serine protease</keyword>
<evidence type="ECO:0000256" key="1">
    <source>
        <dbReference type="ARBA" id="ARBA00007039"/>
    </source>
</evidence>
<dbReference type="AlphaFoldDB" id="A0A411JW77"/>
<dbReference type="Gene3D" id="3.90.226.10">
    <property type="entry name" value="2-enoyl-CoA Hydratase, Chain A, domain 1"/>
    <property type="match status" value="1"/>
</dbReference>
<evidence type="ECO:0000256" key="5">
    <source>
        <dbReference type="ARBA" id="ARBA00034021"/>
    </source>
</evidence>
<dbReference type="InterPro" id="IPR001907">
    <property type="entry name" value="ClpP"/>
</dbReference>
<evidence type="ECO:0000256" key="11">
    <source>
        <dbReference type="SAM" id="Phobius"/>
    </source>
</evidence>
<dbReference type="InterPro" id="IPR033135">
    <property type="entry name" value="ClpP_His_AS"/>
</dbReference>
<dbReference type="PRINTS" id="PR00127">
    <property type="entry name" value="CLPPROTEASEP"/>
</dbReference>
<dbReference type="GO" id="GO:0004176">
    <property type="term" value="F:ATP-dependent peptidase activity"/>
    <property type="evidence" value="ECO:0007669"/>
    <property type="project" value="InterPro"/>
</dbReference>
<dbReference type="InterPro" id="IPR029045">
    <property type="entry name" value="ClpP/crotonase-like_dom_sf"/>
</dbReference>
<feature type="active site" evidence="7">
    <location>
        <position position="101"/>
    </location>
</feature>
<dbReference type="GO" id="GO:0009532">
    <property type="term" value="C:plastid stroma"/>
    <property type="evidence" value="ECO:0007669"/>
    <property type="project" value="UniProtKB-ARBA"/>
</dbReference>
<dbReference type="EC" id="3.4.21.92" evidence="6 9"/>
<evidence type="ECO:0000256" key="10">
    <source>
        <dbReference type="RuleBase" id="RU003567"/>
    </source>
</evidence>
<keyword evidence="11" id="KW-0812">Transmembrane</keyword>
<feature type="active site" evidence="6 8">
    <location>
        <position position="126"/>
    </location>
</feature>
<dbReference type="PROSITE" id="PS00381">
    <property type="entry name" value="CLP_PROTEASE_SER"/>
    <property type="match status" value="1"/>
</dbReference>
<dbReference type="Pfam" id="PF00574">
    <property type="entry name" value="CLP_protease"/>
    <property type="match status" value="1"/>
</dbReference>
<evidence type="ECO:0000256" key="4">
    <source>
        <dbReference type="ARBA" id="ARBA00022825"/>
    </source>
</evidence>
<dbReference type="EMBL" id="MK397888">
    <property type="protein sequence ID" value="QBC69342.1"/>
    <property type="molecule type" value="Genomic_DNA"/>
</dbReference>
<evidence type="ECO:0000256" key="9">
    <source>
        <dbReference type="RuleBase" id="RU000549"/>
    </source>
</evidence>
<comment type="function">
    <text evidence="6">Cleaves peptides in various proteins in a process that requires ATP hydrolysis. Has a chymotrypsin-like activity. Plays a major role in the degradation of misfolded proteins.</text>
</comment>
<dbReference type="InterPro" id="IPR018215">
    <property type="entry name" value="ClpP_Ser_AS"/>
</dbReference>
<dbReference type="PANTHER" id="PTHR10381:SF73">
    <property type="entry name" value="ATP-DEPENDENT CLP PROTEASE PROTEOLYTIC SUBUNIT"/>
    <property type="match status" value="1"/>
</dbReference>
<comment type="subcellular location">
    <subcellularLocation>
        <location evidence="6">Cytoplasm</location>
    </subcellularLocation>
</comment>
<keyword evidence="11" id="KW-0472">Membrane</keyword>
<dbReference type="CDD" id="cd07017">
    <property type="entry name" value="S14_ClpP_2"/>
    <property type="match status" value="1"/>
</dbReference>
<proteinExistence type="inferred from homology"/>
<keyword evidence="2 6" id="KW-0645">Protease</keyword>
<dbReference type="GO" id="GO:0009368">
    <property type="term" value="C:endopeptidase Clp complex"/>
    <property type="evidence" value="ECO:0007669"/>
    <property type="project" value="TreeGrafter"/>
</dbReference>